<evidence type="ECO:0000256" key="3">
    <source>
        <dbReference type="ARBA" id="ARBA00023054"/>
    </source>
</evidence>
<feature type="domain" description="TATA element modulatory factor 1 TATA binding" evidence="6">
    <location>
        <begin position="1136"/>
        <end position="1243"/>
    </location>
</feature>
<dbReference type="OrthoDB" id="6424857at2759"/>
<feature type="compositionally biased region" description="Polar residues" evidence="5">
    <location>
        <begin position="306"/>
        <end position="317"/>
    </location>
</feature>
<sequence length="1247" mass="140879">MSWFDTAGLASLAKSALTTAQKTIDKALDIQSEEAPKSEKQAEQKRDAVGTSKDLISGQTFSAAKSTKDKDAICEHKSQLDSFPVEGLDFWTDTWGSFFELKGQNTLKLDSKKDLSSEDCDITDSSSKKGGTVLSQPLRASLFPGDSQVVTNISHELENIETSGETLSEHEETSSLVTNVERDTKAVDNNIKENSYEQQSSLVTTDFKSNSSCSVGNENEISGNFDDKIKESAEFVCDNQPSETCKTVNSYVASDLIRVPEDELSSESFKNECTETSKSSLGESCIFSQKTSEHEGSSDKYFSDSAEPTSESIQSSASNIMTSSQDFLYGNNNFSSRNDFPHCNADINVNWEWDHVSSDMYAVTENSYARGGGDLNLHEACKLENSNTSFNTDEINSFPERDIWVKKGKSFITVPQSTTSEEQISHSDGSSNSSKDFDDTDATEVKEYDAKSSSSSSSHTTSSCSFVKFAVEGNDNILHRGQSPVSVTTSERSDITKHESEQNTSGDENETATSSDIEILSPPNGENDDRNASPLKHIWLSRPFRLRRSESPPSDSSKENLMPVVREMEEANIGVENILPDAFHSNNGQKSLGHRGYSEHDQFKKYQKLQQVLQEKEKKIDELNKEIIELQENEQRLKNLVQKMRIEQTKESQDIAALTKEFTLRLALVEKQLQDANKERGSLQIQLEEAKIEIARRISTADIEEVIKEKDQQIMELTEEGKKLSKKELQQSTLIKKLRAKEEEMEKTMKSQAEKVEENTKEVERLRKSIGAKEEQEKKHIDAIRQLTNTVKKFEKEVSMLQSNLEDSSERELSLKKSLDSTYKDLTELRKSYADKENEVEALKSELEVEARENLMLMLQNANKEAAREKEILLLQITELRNTVSKNEEETSLREKMLKAEIAALQNRLQKAEERNEDLTKNVSSATRPLVRQIENLQATYNAHIISWEKTEANLTDRLRNAQNQLAVLSEKEHSLSEKYLECQTKVTALDAQNSALRQEKLQLSTEVESLKSKVVLLEEKVNKKTCTVETAKQNLNLELSKLKKEKENLQNTIANCLEQLDTEKRKVQKLEEELKLRDVRAAIMSGSSPCPSPTGSIRSSVSSIHNWSQDEVHDQGMHTPVNMYRMSVYESLRLGSGSSLLENLQSQLKQREGENFQLQCEISKLEKLKESMAEEIVQLSGKIEELEKQVVNLKSIEEDYKDLDQKYNTLLQMYGEKVEETEELQLDLADVKSMYKAQIEELLVNK</sequence>
<feature type="region of interest" description="Disordered" evidence="5">
    <location>
        <begin position="288"/>
        <end position="317"/>
    </location>
</feature>
<protein>
    <submittedName>
        <fullName evidence="7">TATA element modulatory factor</fullName>
    </submittedName>
</protein>
<dbReference type="PANTHER" id="PTHR46515">
    <property type="entry name" value="TATA ELEMENT MODULATORY FACTOR TMF1"/>
    <property type="match status" value="1"/>
</dbReference>
<feature type="compositionally biased region" description="Basic and acidic residues" evidence="5">
    <location>
        <begin position="291"/>
        <end position="302"/>
    </location>
</feature>
<feature type="compositionally biased region" description="Basic and acidic residues" evidence="5">
    <location>
        <begin position="491"/>
        <end position="501"/>
    </location>
</feature>
<name>A0A087T9R4_STEMI</name>
<dbReference type="Pfam" id="PF12329">
    <property type="entry name" value="TMF_DNA_bd"/>
    <property type="match status" value="1"/>
</dbReference>
<feature type="compositionally biased region" description="Basic and acidic residues" evidence="5">
    <location>
        <begin position="29"/>
        <end position="48"/>
    </location>
</feature>
<organism evidence="7 8">
    <name type="scientific">Stegodyphus mimosarum</name>
    <name type="common">African social velvet spider</name>
    <dbReference type="NCBI Taxonomy" id="407821"/>
    <lineage>
        <taxon>Eukaryota</taxon>
        <taxon>Metazoa</taxon>
        <taxon>Ecdysozoa</taxon>
        <taxon>Arthropoda</taxon>
        <taxon>Chelicerata</taxon>
        <taxon>Arachnida</taxon>
        <taxon>Araneae</taxon>
        <taxon>Araneomorphae</taxon>
        <taxon>Entelegynae</taxon>
        <taxon>Eresoidea</taxon>
        <taxon>Eresidae</taxon>
        <taxon>Stegodyphus</taxon>
    </lineage>
</organism>
<dbReference type="PANTHER" id="PTHR46515:SF1">
    <property type="entry name" value="TATA ELEMENT MODULATORY FACTOR"/>
    <property type="match status" value="1"/>
</dbReference>
<feature type="region of interest" description="Disordered" evidence="5">
    <location>
        <begin position="477"/>
        <end position="533"/>
    </location>
</feature>
<dbReference type="InterPro" id="IPR052602">
    <property type="entry name" value="Growth_transcription_reg"/>
</dbReference>
<feature type="compositionally biased region" description="Polar residues" evidence="5">
    <location>
        <begin position="502"/>
        <end position="516"/>
    </location>
</feature>
<feature type="region of interest" description="Disordered" evidence="5">
    <location>
        <begin position="29"/>
        <end position="54"/>
    </location>
</feature>
<reference evidence="7 8" key="1">
    <citation type="submission" date="2013-11" db="EMBL/GenBank/DDBJ databases">
        <title>Genome sequencing of Stegodyphus mimosarum.</title>
        <authorList>
            <person name="Bechsgaard J."/>
        </authorList>
    </citation>
    <scope>NUCLEOTIDE SEQUENCE [LARGE SCALE GENOMIC DNA]</scope>
</reference>
<dbReference type="GO" id="GO:0005783">
    <property type="term" value="C:endoplasmic reticulum"/>
    <property type="evidence" value="ECO:0007669"/>
    <property type="project" value="TreeGrafter"/>
</dbReference>
<feature type="coiled-coil region" evidence="4">
    <location>
        <begin position="1142"/>
        <end position="1214"/>
    </location>
</feature>
<feature type="compositionally biased region" description="Low complexity" evidence="5">
    <location>
        <begin position="452"/>
        <end position="461"/>
    </location>
</feature>
<accession>A0A087T9R4</accession>
<evidence type="ECO:0000259" key="6">
    <source>
        <dbReference type="Pfam" id="PF12325"/>
    </source>
</evidence>
<dbReference type="GO" id="GO:0005794">
    <property type="term" value="C:Golgi apparatus"/>
    <property type="evidence" value="ECO:0007669"/>
    <property type="project" value="UniProtKB-SubCell"/>
</dbReference>
<dbReference type="InterPro" id="IPR022091">
    <property type="entry name" value="TMF_TATA-bd"/>
</dbReference>
<keyword evidence="8" id="KW-1185">Reference proteome</keyword>
<feature type="non-terminal residue" evidence="7">
    <location>
        <position position="1247"/>
    </location>
</feature>
<evidence type="ECO:0000256" key="2">
    <source>
        <dbReference type="ARBA" id="ARBA00023034"/>
    </source>
</evidence>
<keyword evidence="3 4" id="KW-0175">Coiled coil</keyword>
<keyword evidence="2" id="KW-0333">Golgi apparatus</keyword>
<dbReference type="AlphaFoldDB" id="A0A087T9R4"/>
<evidence type="ECO:0000256" key="5">
    <source>
        <dbReference type="SAM" id="MobiDB-lite"/>
    </source>
</evidence>
<evidence type="ECO:0000256" key="1">
    <source>
        <dbReference type="ARBA" id="ARBA00004555"/>
    </source>
</evidence>
<dbReference type="STRING" id="407821.A0A087T9R4"/>
<evidence type="ECO:0000256" key="4">
    <source>
        <dbReference type="SAM" id="Coils"/>
    </source>
</evidence>
<evidence type="ECO:0000313" key="8">
    <source>
        <dbReference type="Proteomes" id="UP000054359"/>
    </source>
</evidence>
<dbReference type="OMA" id="ECTETSK"/>
<gene>
    <name evidence="7" type="ORF">X975_17918</name>
</gene>
<dbReference type="InterPro" id="IPR022092">
    <property type="entry name" value="TMF_DNA-bd"/>
</dbReference>
<dbReference type="Pfam" id="PF12325">
    <property type="entry name" value="TMF_TATA_bd"/>
    <property type="match status" value="1"/>
</dbReference>
<dbReference type="EMBL" id="KK114188">
    <property type="protein sequence ID" value="KFM61853.1"/>
    <property type="molecule type" value="Genomic_DNA"/>
</dbReference>
<evidence type="ECO:0000313" key="7">
    <source>
        <dbReference type="EMBL" id="KFM61853.1"/>
    </source>
</evidence>
<proteinExistence type="predicted"/>
<feature type="region of interest" description="Disordered" evidence="5">
    <location>
        <begin position="415"/>
        <end position="461"/>
    </location>
</feature>
<dbReference type="Proteomes" id="UP000054359">
    <property type="component" value="Unassembled WGS sequence"/>
</dbReference>
<feature type="coiled-coil region" evidence="4">
    <location>
        <begin position="606"/>
        <end position="1081"/>
    </location>
</feature>
<comment type="subcellular location">
    <subcellularLocation>
        <location evidence="1">Golgi apparatus</location>
    </subcellularLocation>
</comment>